<proteinExistence type="predicted"/>
<dbReference type="PANTHER" id="PTHR34846:SF7">
    <property type="entry name" value="BLL7811 PROTEIN"/>
    <property type="match status" value="1"/>
</dbReference>
<evidence type="ECO:0000259" key="1">
    <source>
        <dbReference type="Pfam" id="PF02627"/>
    </source>
</evidence>
<dbReference type="SUPFAM" id="SSF69118">
    <property type="entry name" value="AhpD-like"/>
    <property type="match status" value="1"/>
</dbReference>
<feature type="domain" description="Carboxymuconolactone decarboxylase-like" evidence="1">
    <location>
        <begin position="12"/>
        <end position="93"/>
    </location>
</feature>
<sequence length="149" mass="15975">MSRITHPAFGLPDVMKGLQAIGKAVTDAGVDPKLAELVSLRASQINGCGACVDLHPKIALKLGETPERLFAVAAWRESPLFTGAERAALALGEELTRIADRPEGVTDAVWDEAAKHFDEKQLQGLVTSIAAINVWNRMNVAVRQMAGSF</sequence>
<dbReference type="EMBL" id="BSTX01000001">
    <property type="protein sequence ID" value="GLZ77649.1"/>
    <property type="molecule type" value="Genomic_DNA"/>
</dbReference>
<comment type="caution">
    <text evidence="2">The sequence shown here is derived from an EMBL/GenBank/DDBJ whole genome shotgun (WGS) entry which is preliminary data.</text>
</comment>
<dbReference type="Pfam" id="PF02627">
    <property type="entry name" value="CMD"/>
    <property type="match status" value="1"/>
</dbReference>
<dbReference type="Gene3D" id="1.20.1290.10">
    <property type="entry name" value="AhpD-like"/>
    <property type="match status" value="1"/>
</dbReference>
<dbReference type="InterPro" id="IPR003779">
    <property type="entry name" value="CMD-like"/>
</dbReference>
<name>A0A9W6SL22_9ACTN</name>
<dbReference type="InterPro" id="IPR004675">
    <property type="entry name" value="AhpD_core"/>
</dbReference>
<evidence type="ECO:0000313" key="3">
    <source>
        <dbReference type="Proteomes" id="UP001165079"/>
    </source>
</evidence>
<dbReference type="AlphaFoldDB" id="A0A9W6SL22"/>
<dbReference type="Proteomes" id="UP001165079">
    <property type="component" value="Unassembled WGS sequence"/>
</dbReference>
<protein>
    <submittedName>
        <fullName evidence="2">Alkyl hydroperoxide reductase AhpD</fullName>
    </submittedName>
</protein>
<evidence type="ECO:0000313" key="2">
    <source>
        <dbReference type="EMBL" id="GLZ77649.1"/>
    </source>
</evidence>
<organism evidence="2 3">
    <name type="scientific">Actinorhabdospora filicis</name>
    <dbReference type="NCBI Taxonomy" id="1785913"/>
    <lineage>
        <taxon>Bacteria</taxon>
        <taxon>Bacillati</taxon>
        <taxon>Actinomycetota</taxon>
        <taxon>Actinomycetes</taxon>
        <taxon>Micromonosporales</taxon>
        <taxon>Micromonosporaceae</taxon>
        <taxon>Actinorhabdospora</taxon>
    </lineage>
</organism>
<gene>
    <name evidence="2" type="ORF">Afil01_24560</name>
</gene>
<keyword evidence="3" id="KW-1185">Reference proteome</keyword>
<dbReference type="RefSeq" id="WP_285662745.1">
    <property type="nucleotide sequence ID" value="NZ_BSTX01000001.1"/>
</dbReference>
<dbReference type="NCBIfam" id="TIGR00778">
    <property type="entry name" value="ahpD_dom"/>
    <property type="match status" value="1"/>
</dbReference>
<reference evidence="2" key="1">
    <citation type="submission" date="2023-03" db="EMBL/GenBank/DDBJ databases">
        <title>Actinorhabdospora filicis NBRC 111898.</title>
        <authorList>
            <person name="Ichikawa N."/>
            <person name="Sato H."/>
            <person name="Tonouchi N."/>
        </authorList>
    </citation>
    <scope>NUCLEOTIDE SEQUENCE</scope>
    <source>
        <strain evidence="2">NBRC 111898</strain>
    </source>
</reference>
<dbReference type="InterPro" id="IPR029032">
    <property type="entry name" value="AhpD-like"/>
</dbReference>
<dbReference type="PANTHER" id="PTHR34846">
    <property type="entry name" value="4-CARBOXYMUCONOLACTONE DECARBOXYLASE FAMILY PROTEIN (AFU_ORTHOLOGUE AFUA_6G11590)"/>
    <property type="match status" value="1"/>
</dbReference>
<accession>A0A9W6SL22</accession>
<dbReference type="GO" id="GO:0051920">
    <property type="term" value="F:peroxiredoxin activity"/>
    <property type="evidence" value="ECO:0007669"/>
    <property type="project" value="InterPro"/>
</dbReference>